<accession>A0A2G9ZKC7</accession>
<keyword evidence="2" id="KW-0472">Membrane</keyword>
<comment type="caution">
    <text evidence="3">The sequence shown here is derived from an EMBL/GenBank/DDBJ whole genome shotgun (WGS) entry which is preliminary data.</text>
</comment>
<proteinExistence type="predicted"/>
<evidence type="ECO:0000313" key="4">
    <source>
        <dbReference type="Proteomes" id="UP000230729"/>
    </source>
</evidence>
<sequence length="176" mass="18692">MPANYRPAASVDPGLLAAEFNASKNQARQEPPGTAADEPDESGNPAADLRAQVMSAKKAQADAAEKAEKTEASGAAGVLDLKARAKEYLLDSIPLYNGYRALKKLLTGQKIFQGILNIILILFTNFYAILVIFGALALFVIIVVIAESKLVQVTLKILGAVLSIFGSSFKAITDLL</sequence>
<reference evidence="3 4" key="1">
    <citation type="submission" date="2017-09" db="EMBL/GenBank/DDBJ databases">
        <title>Depth-based differentiation of microbial function through sediment-hosted aquifers and enrichment of novel symbionts in the deep terrestrial subsurface.</title>
        <authorList>
            <person name="Probst A.J."/>
            <person name="Ladd B."/>
            <person name="Jarett J.K."/>
            <person name="Geller-Mcgrath D.E."/>
            <person name="Sieber C.M."/>
            <person name="Emerson J.B."/>
            <person name="Anantharaman K."/>
            <person name="Thomas B.C."/>
            <person name="Malmstrom R."/>
            <person name="Stieglmeier M."/>
            <person name="Klingl A."/>
            <person name="Woyke T."/>
            <person name="Ryan C.M."/>
            <person name="Banfield J.F."/>
        </authorList>
    </citation>
    <scope>NUCLEOTIDE SEQUENCE [LARGE SCALE GENOMIC DNA]</scope>
    <source>
        <strain evidence="3">CG23_combo_of_CG06-09_8_20_14_all_49_15</strain>
    </source>
</reference>
<evidence type="ECO:0000256" key="1">
    <source>
        <dbReference type="SAM" id="MobiDB-lite"/>
    </source>
</evidence>
<name>A0A2G9ZKC7_9BACT</name>
<evidence type="ECO:0000313" key="3">
    <source>
        <dbReference type="EMBL" id="PIP33551.1"/>
    </source>
</evidence>
<dbReference type="Proteomes" id="UP000230729">
    <property type="component" value="Unassembled WGS sequence"/>
</dbReference>
<dbReference type="EMBL" id="PCSD01000093">
    <property type="protein sequence ID" value="PIP33551.1"/>
    <property type="molecule type" value="Genomic_DNA"/>
</dbReference>
<feature type="transmembrane region" description="Helical" evidence="2">
    <location>
        <begin position="114"/>
        <end position="145"/>
    </location>
</feature>
<organism evidence="3 4">
    <name type="scientific">Candidatus Falkowbacteria bacterium CG23_combo_of_CG06-09_8_20_14_all_49_15</name>
    <dbReference type="NCBI Taxonomy" id="1974572"/>
    <lineage>
        <taxon>Bacteria</taxon>
        <taxon>Candidatus Falkowiibacteriota</taxon>
    </lineage>
</organism>
<keyword evidence="2" id="KW-0812">Transmembrane</keyword>
<keyword evidence="2" id="KW-1133">Transmembrane helix</keyword>
<feature type="region of interest" description="Disordered" evidence="1">
    <location>
        <begin position="16"/>
        <end position="49"/>
    </location>
</feature>
<feature type="transmembrane region" description="Helical" evidence="2">
    <location>
        <begin position="151"/>
        <end position="172"/>
    </location>
</feature>
<gene>
    <name evidence="3" type="ORF">COX22_03805</name>
</gene>
<protein>
    <submittedName>
        <fullName evidence="3">Uncharacterized protein</fullName>
    </submittedName>
</protein>
<dbReference type="AlphaFoldDB" id="A0A2G9ZKC7"/>
<evidence type="ECO:0000256" key="2">
    <source>
        <dbReference type="SAM" id="Phobius"/>
    </source>
</evidence>